<evidence type="ECO:0000313" key="7">
    <source>
        <dbReference type="EMBL" id="CAK9273277.1"/>
    </source>
</evidence>
<dbReference type="EMBL" id="OZ020100">
    <property type="protein sequence ID" value="CAK9273277.1"/>
    <property type="molecule type" value="Genomic_DNA"/>
</dbReference>
<reference evidence="7" key="1">
    <citation type="submission" date="2024-02" db="EMBL/GenBank/DDBJ databases">
        <authorList>
            <consortium name="ELIXIR-Norway"/>
            <consortium name="Elixir Norway"/>
        </authorList>
    </citation>
    <scope>NUCLEOTIDE SEQUENCE</scope>
</reference>
<protein>
    <recommendedName>
        <fullName evidence="6">GRF-type domain-containing protein</fullName>
    </recommendedName>
</protein>
<sequence>MQSEHVRETSVVQDVVVEEASLMEVLQSREAAVDMHTFLKVPTEQAVVATFGNANDIIATVVSKEEAHTSKVVTAGSSAIEGERDAEGSFQKDEVLDFLVDARNACLPLDSVAKALEEGDDGADEAAQNSKELQVEFFVKMLLKDSSAVTSLTKSNEELNGSCHMPKYSQQELVKGICKLVQSDESGRSPNSKESLAGLSNGLAEAVAAGIAEGVAEGIAESLVETITNNTGGALVQFITLERGNLTGKAGVINIVKTVAEVIAEGVAYEVAQGLADGLAEAAAIAEQTAVVEDQELDNSPNAVGEDADGVLCDCGKVTVVRVMGKKSPNRGLRYLMCAAQEPSFFKYKCKRKVSDAQNCRFFQWVDAPRHVKVDGNEERQKIHQRDLILQQEGISFYSTRSAAKRGHVNTVETSIPPTLEAHDVSVSPLPLKGPKASQALLGMPEADLEKTNKQTGREKANADLNQKISLVSSTSPTGISGHHTRAIAKRVAPIYNVVEALAGSEQQDLHNTRPAAKLAASVSADGQEAVSLSAEAFDDMPVMSIGNSNGQAIAYPPSTHTEKKFGHQISRTEAIEMDHKGRVSIGGQAGDSSSSGALVGDSHHATRSPDTTDCHSTRSVVKKGMVGMAMEQGVFPAGTQHPVLGKQATNSLEGPPGVLPEKLGQVRKRRSFRAEVHRNTAFSLGGIDVKRSPVVGSSGKKDQYYTRRSSTGQDKSTAENNQNVSGLQDDGHMMAKARAKRMEIEDQSQILWRSATGDLPTRTRHTQNLVSHIDDEYAKGEFGRRKHSQSQHQQQRELPLSEVYGTAEPLLSTKMFSQNAALQRFSPPSMFIQHDNIGDDCSRASGKKRKQSQEYLLVDDFSPDVDSSMLCTTKKGKSTTELKEYSVASGEISFPSTNGHSGTETRIKVQCALKLPADEYLGPDDPWSLDGPWVEKKVVKTPGQSGIIPEICIVSEPYKDAEEKENVLDQTPESPETLPASVSQAKEEEEEKEEEKEVHRQPTEISETSSILDSRKQVNEVLARAQMEDMVQEVLDAAIPANGIDTHIECPHKRQDCSKFENDKLVKEVETSCVMKDTGHASSELPELAVDDCGVNIVETRAVAEVHTEDNLEALTEGQCSSNSVWTAKKLTVREDASLVGGSVEDPIRNHSCGLHELRTDELGTEDIEMAENVTDPACDEMVVGGRNDGSVLPVMVSEAPPDTKKCVIEADLTTASTVMHGQTMVERIENSMVTGRTELGTVVCGPAAGLDANCPTGNVNSGNTLIVETVTCLASVRTDDVAAVEVGKLFMDMNVTAEEKRNEATSMVELSEVTLTHGKTGLSDLVSDHPLVPMDAAPTIAHRIKYPIAVSQGAADKECELTGSEQELAAPGKVHQDVASIRTPAAGETAGLVSSVWRLSSGTKTRSVGSIGELAVPVKRPRSVTAVRKYGHSAVESEGNSKPSTEARWVHVPLDWRIEKSVVNAKHQIVPGATVAPNRTCLHVLQPVDGIDGGTGNQSKAVHGQDEHVTSKGCSSRHSTDIFSREEEHAGKGSDLEETAIALKMKSHGEVVKNTGTVDKKDCLQADLEIEQAQDVSGDVFLKVTAEVVTGVKKGADVTDAMEEVVVMDSKVVDDAEVQAELNLEAGTGKVNINNSPSESLWKIEATKLSQCSRPMVKKLVVTEQLAHQIGNGCEEHMSGTANDAISPGKMEFTAGECELSQTMKVVDDSPPAEDMGKHEHWTHVEKAKKTNDRAEASEPAAEAVKEADYRNVHQDGNGAQLERFATNLEQGSVKFETMNLKQKDQSKIQSEAEFAEEEEVGVPHCDCKLIRRLAVMKTVTRNGDANLGLRYWGCSNYQVTFVKKRKQPNEIEEESCKFFRWFDTPQVTAMEKKERRKEHYRQVELQRLL</sequence>
<feature type="domain" description="GRF-type" evidence="6">
    <location>
        <begin position="313"/>
        <end position="369"/>
    </location>
</feature>
<feature type="compositionally biased region" description="Polar residues" evidence="5">
    <location>
        <begin position="969"/>
        <end position="985"/>
    </location>
</feature>
<keyword evidence="8" id="KW-1185">Reference proteome</keyword>
<evidence type="ECO:0000256" key="1">
    <source>
        <dbReference type="ARBA" id="ARBA00022723"/>
    </source>
</evidence>
<evidence type="ECO:0000313" key="8">
    <source>
        <dbReference type="Proteomes" id="UP001497444"/>
    </source>
</evidence>
<evidence type="ECO:0000256" key="4">
    <source>
        <dbReference type="PROSITE-ProRule" id="PRU01343"/>
    </source>
</evidence>
<keyword evidence="2 4" id="KW-0863">Zinc-finger</keyword>
<feature type="compositionally biased region" description="Polar residues" evidence="5">
    <location>
        <begin position="707"/>
        <end position="727"/>
    </location>
</feature>
<evidence type="ECO:0000259" key="6">
    <source>
        <dbReference type="PROSITE" id="PS51999"/>
    </source>
</evidence>
<evidence type="ECO:0000256" key="3">
    <source>
        <dbReference type="ARBA" id="ARBA00022833"/>
    </source>
</evidence>
<organism evidence="7 8">
    <name type="scientific">Sphagnum jensenii</name>
    <dbReference type="NCBI Taxonomy" id="128206"/>
    <lineage>
        <taxon>Eukaryota</taxon>
        <taxon>Viridiplantae</taxon>
        <taxon>Streptophyta</taxon>
        <taxon>Embryophyta</taxon>
        <taxon>Bryophyta</taxon>
        <taxon>Sphagnophytina</taxon>
        <taxon>Sphagnopsida</taxon>
        <taxon>Sphagnales</taxon>
        <taxon>Sphagnaceae</taxon>
        <taxon>Sphagnum</taxon>
    </lineage>
</organism>
<accession>A0ABP0X2H6</accession>
<feature type="compositionally biased region" description="Basic and acidic residues" evidence="5">
    <location>
        <begin position="1520"/>
        <end position="1537"/>
    </location>
</feature>
<keyword evidence="3" id="KW-0862">Zinc</keyword>
<feature type="region of interest" description="Disordered" evidence="5">
    <location>
        <begin position="586"/>
        <end position="618"/>
    </location>
</feature>
<evidence type="ECO:0000256" key="5">
    <source>
        <dbReference type="SAM" id="MobiDB-lite"/>
    </source>
</evidence>
<feature type="region of interest" description="Disordered" evidence="5">
    <location>
        <begin position="1494"/>
        <end position="1537"/>
    </location>
</feature>
<evidence type="ECO:0000256" key="2">
    <source>
        <dbReference type="ARBA" id="ARBA00022771"/>
    </source>
</evidence>
<proteinExistence type="predicted"/>
<dbReference type="PROSITE" id="PS51999">
    <property type="entry name" value="ZF_GRF"/>
    <property type="match status" value="2"/>
</dbReference>
<name>A0ABP0X2H6_9BRYO</name>
<feature type="region of interest" description="Disordered" evidence="5">
    <location>
        <begin position="690"/>
        <end position="729"/>
    </location>
</feature>
<gene>
    <name evidence="7" type="ORF">CSSPJE1EN1_LOCUS18755</name>
</gene>
<dbReference type="Proteomes" id="UP001497444">
    <property type="component" value="Chromosome 5"/>
</dbReference>
<keyword evidence="1" id="KW-0479">Metal-binding</keyword>
<feature type="compositionally biased region" description="Polar residues" evidence="5">
    <location>
        <begin position="1004"/>
        <end position="1013"/>
    </location>
</feature>
<dbReference type="PANTHER" id="PTHR33248">
    <property type="entry name" value="ZINC ION-BINDING PROTEIN"/>
    <property type="match status" value="1"/>
</dbReference>
<dbReference type="InterPro" id="IPR010666">
    <property type="entry name" value="Znf_GRF"/>
</dbReference>
<feature type="domain" description="GRF-type" evidence="6">
    <location>
        <begin position="1808"/>
        <end position="1868"/>
    </location>
</feature>
<feature type="region of interest" description="Disordered" evidence="5">
    <location>
        <begin position="963"/>
        <end position="1013"/>
    </location>
</feature>